<accession>A0ABX9R4B0</accession>
<feature type="transmembrane region" description="Helical" evidence="1">
    <location>
        <begin position="21"/>
        <end position="39"/>
    </location>
</feature>
<evidence type="ECO:0000313" key="2">
    <source>
        <dbReference type="EMBL" id="RKN18016.1"/>
    </source>
</evidence>
<dbReference type="EMBL" id="RAZS01000006">
    <property type="protein sequence ID" value="RKN18016.1"/>
    <property type="molecule type" value="Genomic_DNA"/>
</dbReference>
<evidence type="ECO:0000256" key="1">
    <source>
        <dbReference type="SAM" id="Phobius"/>
    </source>
</evidence>
<keyword evidence="1" id="KW-0472">Membrane</keyword>
<evidence type="ECO:0000313" key="3">
    <source>
        <dbReference type="Proteomes" id="UP000271548"/>
    </source>
</evidence>
<protein>
    <submittedName>
        <fullName evidence="2">Uncharacterized protein</fullName>
    </submittedName>
</protein>
<keyword evidence="3" id="KW-1185">Reference proteome</keyword>
<gene>
    <name evidence="2" type="ORF">D7147_18920</name>
</gene>
<sequence length="82" mass="8264">MDGGSGPGFRRGEIAVRLVKLGAFAAVAGLVGALTNLWARQAFPEAWGGPNIGGGILQLLCYALIVGGVILAVAGGFAARKR</sequence>
<keyword evidence="1" id="KW-1133">Transmembrane helix</keyword>
<proteinExistence type="predicted"/>
<feature type="transmembrane region" description="Helical" evidence="1">
    <location>
        <begin position="59"/>
        <end position="79"/>
    </location>
</feature>
<name>A0ABX9R4B0_9ACTN</name>
<organism evidence="2 3">
    <name type="scientific">Micromonospora musae</name>
    <dbReference type="NCBI Taxonomy" id="1894970"/>
    <lineage>
        <taxon>Bacteria</taxon>
        <taxon>Bacillati</taxon>
        <taxon>Actinomycetota</taxon>
        <taxon>Actinomycetes</taxon>
        <taxon>Micromonosporales</taxon>
        <taxon>Micromonosporaceae</taxon>
        <taxon>Micromonospora</taxon>
    </lineage>
</organism>
<keyword evidence="1" id="KW-0812">Transmembrane</keyword>
<comment type="caution">
    <text evidence="2">The sequence shown here is derived from an EMBL/GenBank/DDBJ whole genome shotgun (WGS) entry which is preliminary data.</text>
</comment>
<dbReference type="Proteomes" id="UP000271548">
    <property type="component" value="Unassembled WGS sequence"/>
</dbReference>
<reference evidence="2 3" key="1">
    <citation type="submission" date="2018-09" db="EMBL/GenBank/DDBJ databases">
        <title>Micromonospora sp. nov. MS1-9, isolated from a root of Musa sp.</title>
        <authorList>
            <person name="Kuncharoen N."/>
            <person name="Kudo T."/>
            <person name="Ohkuma M."/>
            <person name="Yuki M."/>
            <person name="Tanasupawat S."/>
        </authorList>
    </citation>
    <scope>NUCLEOTIDE SEQUENCE [LARGE SCALE GENOMIC DNA]</scope>
    <source>
        <strain evidence="2 3">NGC1-4</strain>
    </source>
</reference>